<accession>A0A059E101</accession>
<dbReference type="PATRIC" id="fig|1280948.3.peg.1957"/>
<dbReference type="AlphaFoldDB" id="A0A059E101"/>
<feature type="domain" description="YdbS-like PH" evidence="1">
    <location>
        <begin position="82"/>
        <end position="153"/>
    </location>
</feature>
<dbReference type="eggNOG" id="ENOG50332GE">
    <property type="taxonomic scope" value="Bacteria"/>
</dbReference>
<organism evidence="2 3">
    <name type="scientific">Hyphomonas atlantica</name>
    <dbReference type="NCBI Taxonomy" id="1280948"/>
    <lineage>
        <taxon>Bacteria</taxon>
        <taxon>Pseudomonadati</taxon>
        <taxon>Pseudomonadota</taxon>
        <taxon>Alphaproteobacteria</taxon>
        <taxon>Hyphomonadales</taxon>
        <taxon>Hyphomonadaceae</taxon>
        <taxon>Hyphomonas</taxon>
    </lineage>
</organism>
<sequence length="436" mass="48480">MQPGQFKHLSRKGQTILRTRPAWTSYWRSGLAAVVVTCLWFAKRELFDRLAQRLGSPAELSGLGLAVVLVPIIAGVVYHRYTHAYEIENGRKLRLLAGFISRVKREFPLTDKVQTDMGQSIAGRLLNYGTIAFWTGDDRSRLVWAKVSDPDRVIACLDLLKAGPQDTSYAPVVYKAGGAARPASRLPEPPTLQEAKSAKVTHFGKAVEYKHIKDMVARRIKTPLGDYIDNDDGTVSHADSGLMWLRAPWGMVWTGGGFAGEPIRMRWSDAAELFGVGIAVGYNVGNSMAYMGNGKRAASAFEHGYRKGKCVIDAAGYTDWRLPTAAELDQFVPYHHRREEDMSEVEASMSRDEAYLWGWKGRASFAVAKRLYPELFETNVHLWTATGLGGGLAWAYDGQMPVGDFKANDKLGVLFVRRLTGGEIRAPEIVHEEITW</sequence>
<gene>
    <name evidence="2" type="ORF">HY36_17170</name>
</gene>
<keyword evidence="3" id="KW-1185">Reference proteome</keyword>
<name>A0A059E101_9PROT</name>
<dbReference type="EMBL" id="AWFH01000017">
    <property type="protein sequence ID" value="KCZ61331.1"/>
    <property type="molecule type" value="Genomic_DNA"/>
</dbReference>
<reference evidence="2 3" key="1">
    <citation type="journal article" date="2014" name="Antonie Van Leeuwenhoek">
        <title>Hyphomonas beringensis sp. nov. and Hyphomonas chukchiensis sp. nov., isolated from surface seawater of the Bering Sea and Chukchi Sea.</title>
        <authorList>
            <person name="Li C."/>
            <person name="Lai Q."/>
            <person name="Li G."/>
            <person name="Dong C."/>
            <person name="Wang J."/>
            <person name="Liao Y."/>
            <person name="Shao Z."/>
        </authorList>
    </citation>
    <scope>NUCLEOTIDE SEQUENCE [LARGE SCALE GENOMIC DNA]</scope>
    <source>
        <strain evidence="2 3">22II1-22F38</strain>
    </source>
</reference>
<protein>
    <recommendedName>
        <fullName evidence="1">YdbS-like PH domain-containing protein</fullName>
    </recommendedName>
</protein>
<evidence type="ECO:0000259" key="1">
    <source>
        <dbReference type="Pfam" id="PF03703"/>
    </source>
</evidence>
<evidence type="ECO:0000313" key="2">
    <source>
        <dbReference type="EMBL" id="KCZ61331.1"/>
    </source>
</evidence>
<evidence type="ECO:0000313" key="3">
    <source>
        <dbReference type="Proteomes" id="UP000024547"/>
    </source>
</evidence>
<dbReference type="Pfam" id="PF03703">
    <property type="entry name" value="bPH_2"/>
    <property type="match status" value="1"/>
</dbReference>
<proteinExistence type="predicted"/>
<dbReference type="Proteomes" id="UP000024547">
    <property type="component" value="Unassembled WGS sequence"/>
</dbReference>
<dbReference type="InterPro" id="IPR005182">
    <property type="entry name" value="YdbS-like_PH"/>
</dbReference>
<comment type="caution">
    <text evidence="2">The sequence shown here is derived from an EMBL/GenBank/DDBJ whole genome shotgun (WGS) entry which is preliminary data.</text>
</comment>